<dbReference type="PANTHER" id="PTHR35569:SF1">
    <property type="entry name" value="CYANAMIDE HYDRATASE DDI2-RELATED"/>
    <property type="match status" value="1"/>
</dbReference>
<sequence>MRCAYFGELFAAKEGSKVDRELMFLSATLHDLGFTDYGDGPNRFEIEGANAAKRFLTEKGVSEDRSWKISSNIAAHTWDINLFREGEARLAQIGILFDVIALPPR</sequence>
<reference evidence="1 2" key="1">
    <citation type="submission" date="2020-10" db="EMBL/GenBank/DDBJ databases">
        <title>Sequencing the genomes of 1000 actinobacteria strains.</title>
        <authorList>
            <person name="Klenk H.-P."/>
        </authorList>
    </citation>
    <scope>NUCLEOTIDE SEQUENCE [LARGE SCALE GENOMIC DNA]</scope>
    <source>
        <strain evidence="1 2">DSM 7307</strain>
    </source>
</reference>
<keyword evidence="2" id="KW-1185">Reference proteome</keyword>
<accession>A0ABR9IZ81</accession>
<dbReference type="Proteomes" id="UP000620262">
    <property type="component" value="Unassembled WGS sequence"/>
</dbReference>
<dbReference type="Gene3D" id="1.10.3210.10">
    <property type="entry name" value="Hypothetical protein af1432"/>
    <property type="match status" value="1"/>
</dbReference>
<evidence type="ECO:0000313" key="2">
    <source>
        <dbReference type="Proteomes" id="UP000620262"/>
    </source>
</evidence>
<dbReference type="PANTHER" id="PTHR35569">
    <property type="entry name" value="CYANAMIDE HYDRATASE DDI2-RELATED"/>
    <property type="match status" value="1"/>
</dbReference>
<gene>
    <name evidence="1" type="ORF">H4W29_005779</name>
</gene>
<evidence type="ECO:0000313" key="1">
    <source>
        <dbReference type="EMBL" id="MBE1508534.1"/>
    </source>
</evidence>
<comment type="caution">
    <text evidence="1">The sequence shown here is derived from an EMBL/GenBank/DDBJ whole genome shotgun (WGS) entry which is preliminary data.</text>
</comment>
<organism evidence="1 2">
    <name type="scientific">Rhizobium viscosum</name>
    <name type="common">Arthrobacter viscosus</name>
    <dbReference type="NCBI Taxonomy" id="1673"/>
    <lineage>
        <taxon>Bacteria</taxon>
        <taxon>Pseudomonadati</taxon>
        <taxon>Pseudomonadota</taxon>
        <taxon>Alphaproteobacteria</taxon>
        <taxon>Hyphomicrobiales</taxon>
        <taxon>Rhizobiaceae</taxon>
        <taxon>Rhizobium/Agrobacterium group</taxon>
        <taxon>Rhizobium</taxon>
    </lineage>
</organism>
<name>A0ABR9IZ81_RHIVS</name>
<dbReference type="RefSeq" id="WP_192732119.1">
    <property type="nucleotide sequence ID" value="NZ_BAAAVL010000010.1"/>
</dbReference>
<dbReference type="SUPFAM" id="SSF109604">
    <property type="entry name" value="HD-domain/PDEase-like"/>
    <property type="match status" value="1"/>
</dbReference>
<proteinExistence type="predicted"/>
<dbReference type="EMBL" id="JADBEC010000002">
    <property type="protein sequence ID" value="MBE1508534.1"/>
    <property type="molecule type" value="Genomic_DNA"/>
</dbReference>
<protein>
    <submittedName>
        <fullName evidence="1">HD superfamily phosphodiesterase</fullName>
    </submittedName>
</protein>